<sequence length="25" mass="3082">MKTQISVYVTKKKINRVIRIDKKYK</sequence>
<dbReference type="EMBL" id="GBXM01026259">
    <property type="protein sequence ID" value="JAH82318.1"/>
    <property type="molecule type" value="Transcribed_RNA"/>
</dbReference>
<protein>
    <submittedName>
        <fullName evidence="1">Uncharacterized protein</fullName>
    </submittedName>
</protein>
<reference evidence="1" key="1">
    <citation type="submission" date="2014-11" db="EMBL/GenBank/DDBJ databases">
        <authorList>
            <person name="Amaro Gonzalez C."/>
        </authorList>
    </citation>
    <scope>NUCLEOTIDE SEQUENCE</scope>
</reference>
<evidence type="ECO:0000313" key="1">
    <source>
        <dbReference type="EMBL" id="JAH82318.1"/>
    </source>
</evidence>
<name>A0A0E9VYK9_ANGAN</name>
<proteinExistence type="predicted"/>
<reference evidence="1" key="2">
    <citation type="journal article" date="2015" name="Fish Shellfish Immunol.">
        <title>Early steps in the European eel (Anguilla anguilla)-Vibrio vulnificus interaction in the gills: Role of the RtxA13 toxin.</title>
        <authorList>
            <person name="Callol A."/>
            <person name="Pajuelo D."/>
            <person name="Ebbesson L."/>
            <person name="Teles M."/>
            <person name="MacKenzie S."/>
            <person name="Amaro C."/>
        </authorList>
    </citation>
    <scope>NUCLEOTIDE SEQUENCE</scope>
</reference>
<accession>A0A0E9VYK9</accession>
<organism evidence="1">
    <name type="scientific">Anguilla anguilla</name>
    <name type="common">European freshwater eel</name>
    <name type="synonym">Muraena anguilla</name>
    <dbReference type="NCBI Taxonomy" id="7936"/>
    <lineage>
        <taxon>Eukaryota</taxon>
        <taxon>Metazoa</taxon>
        <taxon>Chordata</taxon>
        <taxon>Craniata</taxon>
        <taxon>Vertebrata</taxon>
        <taxon>Euteleostomi</taxon>
        <taxon>Actinopterygii</taxon>
        <taxon>Neopterygii</taxon>
        <taxon>Teleostei</taxon>
        <taxon>Anguilliformes</taxon>
        <taxon>Anguillidae</taxon>
        <taxon>Anguilla</taxon>
    </lineage>
</organism>
<dbReference type="AlphaFoldDB" id="A0A0E9VYK9"/>